<evidence type="ECO:0000313" key="2">
    <source>
        <dbReference type="Proteomes" id="UP000599437"/>
    </source>
</evidence>
<accession>A0ABQ3DMY9</accession>
<keyword evidence="2" id="KW-1185">Reference proteome</keyword>
<reference evidence="2" key="1">
    <citation type="journal article" date="2019" name="Int. J. Syst. Evol. Microbiol.">
        <title>The Global Catalogue of Microorganisms (GCM) 10K type strain sequencing project: providing services to taxonomists for standard genome sequencing and annotation.</title>
        <authorList>
            <consortium name="The Broad Institute Genomics Platform"/>
            <consortium name="The Broad Institute Genome Sequencing Center for Infectious Disease"/>
            <person name="Wu L."/>
            <person name="Ma J."/>
        </authorList>
    </citation>
    <scope>NUCLEOTIDE SEQUENCE [LARGE SCALE GENOMIC DNA]</scope>
    <source>
        <strain evidence="2">JCM 4737</strain>
    </source>
</reference>
<gene>
    <name evidence="1" type="ORF">GCM10010346_31310</name>
</gene>
<evidence type="ECO:0000313" key="1">
    <source>
        <dbReference type="EMBL" id="GHB05870.1"/>
    </source>
</evidence>
<comment type="caution">
    <text evidence="1">The sequence shown here is derived from an EMBL/GenBank/DDBJ whole genome shotgun (WGS) entry which is preliminary data.</text>
</comment>
<proteinExistence type="predicted"/>
<name>A0ABQ3DMY9_9ACTN</name>
<organism evidence="1 2">
    <name type="scientific">Streptomyces chryseus</name>
    <dbReference type="NCBI Taxonomy" id="68186"/>
    <lineage>
        <taxon>Bacteria</taxon>
        <taxon>Bacillati</taxon>
        <taxon>Actinomycetota</taxon>
        <taxon>Actinomycetes</taxon>
        <taxon>Kitasatosporales</taxon>
        <taxon>Streptomycetaceae</taxon>
        <taxon>Streptomyces</taxon>
    </lineage>
</organism>
<protein>
    <submittedName>
        <fullName evidence="1">Uncharacterized protein</fullName>
    </submittedName>
</protein>
<dbReference type="RefSeq" id="WP_138896825.1">
    <property type="nucleotide sequence ID" value="NZ_BMVO01000008.1"/>
</dbReference>
<sequence>MFRPFYAVAGEVGQEAAARILARRMLAGELTPRGFTGRIHQRYGHDLALTERIAELDDVSCPAWHPGTRAMVRSAAAPGAGARWLMAARVVP</sequence>
<dbReference type="Proteomes" id="UP000599437">
    <property type="component" value="Unassembled WGS sequence"/>
</dbReference>
<dbReference type="EMBL" id="BMVO01000008">
    <property type="protein sequence ID" value="GHB05870.1"/>
    <property type="molecule type" value="Genomic_DNA"/>
</dbReference>